<proteinExistence type="predicted"/>
<sequence length="62" mass="6276">MKKLLAIAFIGSLVLASCAKKETTTESNVMLEEPEVTVTDTAKAAPAPAAATPVATDSATAK</sequence>
<protein>
    <recommendedName>
        <fullName evidence="5">Cytochrome C551</fullName>
    </recommendedName>
</protein>
<evidence type="ECO:0000256" key="2">
    <source>
        <dbReference type="SAM" id="SignalP"/>
    </source>
</evidence>
<keyword evidence="4" id="KW-1185">Reference proteome</keyword>
<feature type="chain" id="PRO_5028996625" description="Cytochrome C551" evidence="2">
    <location>
        <begin position="20"/>
        <end position="62"/>
    </location>
</feature>
<gene>
    <name evidence="3" type="ORF">H0S70_05205</name>
</gene>
<keyword evidence="2" id="KW-0732">Signal</keyword>
<dbReference type="AlphaFoldDB" id="A0A7H1DZG5"/>
<dbReference type="PROSITE" id="PS51257">
    <property type="entry name" value="PROKAR_LIPOPROTEIN"/>
    <property type="match status" value="1"/>
</dbReference>
<evidence type="ECO:0000313" key="3">
    <source>
        <dbReference type="EMBL" id="QNS42373.1"/>
    </source>
</evidence>
<dbReference type="KEGG" id="cmaq:H0S70_05205"/>
<dbReference type="RefSeq" id="WP_188321942.1">
    <property type="nucleotide sequence ID" value="NZ_CP060203.1"/>
</dbReference>
<reference evidence="3 4" key="1">
    <citation type="submission" date="2020-07" db="EMBL/GenBank/DDBJ databases">
        <title>Complete genome and description of Chryseobacterium manosquense strain Marseille-Q2069 sp. nov.</title>
        <authorList>
            <person name="Boxberger M."/>
        </authorList>
    </citation>
    <scope>NUCLEOTIDE SEQUENCE [LARGE SCALE GENOMIC DNA]</scope>
    <source>
        <strain evidence="3 4">Marseille-Q2069</strain>
    </source>
</reference>
<evidence type="ECO:0008006" key="5">
    <source>
        <dbReference type="Google" id="ProtNLM"/>
    </source>
</evidence>
<dbReference type="Proteomes" id="UP000516438">
    <property type="component" value="Chromosome"/>
</dbReference>
<accession>A0A7H1DZG5</accession>
<evidence type="ECO:0000256" key="1">
    <source>
        <dbReference type="SAM" id="MobiDB-lite"/>
    </source>
</evidence>
<evidence type="ECO:0000313" key="4">
    <source>
        <dbReference type="Proteomes" id="UP000516438"/>
    </source>
</evidence>
<name>A0A7H1DZG5_9FLAO</name>
<organism evidence="3 4">
    <name type="scientific">Chryseobacterium manosquense</name>
    <dbReference type="NCBI Taxonomy" id="2754694"/>
    <lineage>
        <taxon>Bacteria</taxon>
        <taxon>Pseudomonadati</taxon>
        <taxon>Bacteroidota</taxon>
        <taxon>Flavobacteriia</taxon>
        <taxon>Flavobacteriales</taxon>
        <taxon>Weeksellaceae</taxon>
        <taxon>Chryseobacterium group</taxon>
        <taxon>Chryseobacterium</taxon>
    </lineage>
</organism>
<feature type="signal peptide" evidence="2">
    <location>
        <begin position="1"/>
        <end position="19"/>
    </location>
</feature>
<dbReference type="EMBL" id="CP060203">
    <property type="protein sequence ID" value="QNS42373.1"/>
    <property type="molecule type" value="Genomic_DNA"/>
</dbReference>
<feature type="region of interest" description="Disordered" evidence="1">
    <location>
        <begin position="40"/>
        <end position="62"/>
    </location>
</feature>